<dbReference type="EMBL" id="VUOD01000016">
    <property type="protein sequence ID" value="KAA2283474.1"/>
    <property type="molecule type" value="Genomic_DNA"/>
</dbReference>
<reference evidence="1 2" key="1">
    <citation type="submission" date="2019-09" db="EMBL/GenBank/DDBJ databases">
        <title>Arenimonas chukotkensis sp. nov., a bacterium isolated from Chukotka hot spring, Arctic region, Russia.</title>
        <authorList>
            <person name="Zayulina K.S."/>
            <person name="Prokofeva M.I."/>
            <person name="Elcheninov A.G."/>
            <person name="Novikov A."/>
            <person name="Kochetkova T.V."/>
            <person name="Kublanov I.V."/>
        </authorList>
    </citation>
    <scope>NUCLEOTIDE SEQUENCE [LARGE SCALE GENOMIC DNA]</scope>
    <source>
        <strain evidence="1 2">3729k</strain>
    </source>
</reference>
<gene>
    <name evidence="1" type="primary">tcmP</name>
    <name evidence="1" type="ORF">F0415_12240</name>
</gene>
<keyword evidence="2" id="KW-1185">Reference proteome</keyword>
<evidence type="ECO:0000313" key="1">
    <source>
        <dbReference type="EMBL" id="KAA2283474.1"/>
    </source>
</evidence>
<comment type="caution">
    <text evidence="1">The sequence shown here is derived from an EMBL/GenBank/DDBJ whole genome shotgun (WGS) entry which is preliminary data.</text>
</comment>
<dbReference type="Proteomes" id="UP000322165">
    <property type="component" value="Unassembled WGS sequence"/>
</dbReference>
<dbReference type="NCBIfam" id="TIGR04474">
    <property type="entry name" value="tcm_partner"/>
    <property type="match status" value="1"/>
</dbReference>
<dbReference type="RefSeq" id="WP_149861507.1">
    <property type="nucleotide sequence ID" value="NZ_VUOD01000016.1"/>
</dbReference>
<evidence type="ECO:0000313" key="2">
    <source>
        <dbReference type="Proteomes" id="UP000322165"/>
    </source>
</evidence>
<proteinExistence type="predicted"/>
<accession>A0A5B2Z8G5</accession>
<dbReference type="InterPro" id="IPR031009">
    <property type="entry name" value="Tcm_partner"/>
</dbReference>
<reference evidence="1 2" key="2">
    <citation type="submission" date="2019-09" db="EMBL/GenBank/DDBJ databases">
        <authorList>
            <person name="Mazur A."/>
        </authorList>
    </citation>
    <scope>NUCLEOTIDE SEQUENCE [LARGE SCALE GENOMIC DNA]</scope>
    <source>
        <strain evidence="1 2">3729k</strain>
    </source>
</reference>
<organism evidence="1 2">
    <name type="scientific">Arenimonas fontis</name>
    <dbReference type="NCBI Taxonomy" id="2608255"/>
    <lineage>
        <taxon>Bacteria</taxon>
        <taxon>Pseudomonadati</taxon>
        <taxon>Pseudomonadota</taxon>
        <taxon>Gammaproteobacteria</taxon>
        <taxon>Lysobacterales</taxon>
        <taxon>Lysobacteraceae</taxon>
        <taxon>Arenimonas</taxon>
    </lineage>
</organism>
<protein>
    <submittedName>
        <fullName evidence="1">Three-Cys-motif partner protein TcmP</fullName>
    </submittedName>
</protein>
<name>A0A5B2Z8G5_9GAMM</name>
<sequence>MGRLIEGDDGLPAEEVGSWAKEKHDYLCRYIDISRATRAKYVGDRKGGATFIDLFCGPGRCQVRETGEWVDGGVVAAWKKSWEGGSPFTQIYIADLDLKRRQAAAERLRQLNAPVIEIEGAAAQAVKEVVTRVNPYGLNFAFLDPFDLANLSFDIIVALASLKRIDMLIHVSQMDLQRNAVSYAIANESAFDSFAPGWRDKVARGQSQQALRQQVIQYWRGKVADLGVWPSTEMMLLKGGKNQPLYWLLLAAKHELAHKFWATASNVEGQGKFDF</sequence>
<dbReference type="AlphaFoldDB" id="A0A5B2Z8G5"/>